<evidence type="ECO:0000313" key="5">
    <source>
        <dbReference type="Proteomes" id="UP001245285"/>
    </source>
</evidence>
<dbReference type="RefSeq" id="WP_311495449.1">
    <property type="nucleotide sequence ID" value="NZ_JAVRHO010000015.1"/>
</dbReference>
<evidence type="ECO:0000259" key="3">
    <source>
        <dbReference type="Pfam" id="PF14258"/>
    </source>
</evidence>
<feature type="domain" description="DUF4350" evidence="3">
    <location>
        <begin position="39"/>
        <end position="234"/>
    </location>
</feature>
<evidence type="ECO:0000313" key="4">
    <source>
        <dbReference type="EMBL" id="MDT0647340.1"/>
    </source>
</evidence>
<protein>
    <submittedName>
        <fullName evidence="4">DUF4350 domain-containing protein</fullName>
    </submittedName>
</protein>
<name>A0ABU3CLW2_9FLAO</name>
<proteinExistence type="predicted"/>
<sequence>MNKTFKLTFALFLLLVLALTWLEATEPEPVNWSPSYVAKDKIPLGSFVFFESWKKSTSSEIEEIKIPPYEFFMQDSLPQGTYFFLNHYIAFDDDELNNLLEWVGKGNSAFISADYLSMNLLDTLDLGINEFISNKDFTSRPKFNLVNPELKSAESYKFDHDIEAIFFSKIDTARHTVLGVANLEEEEVTSKEQKINFIKAPFGNGQFLLHTSPQAFSNYFLLSENNHEYAEKVLAYIDDNGQILWDGYYKSGKTFYSSPLYILLNRRSLKWAYYFVIIAGVLFIIFEGKRKQRPIPVVNPQKNQTYEYTQTIADLYLEQKQYKELATKKIELFLEYIRLHYRIPTQEINEQFYLDLSSRAGKTPEEAKELFNRINQIKSRAQISKEEFLVLSRAINEFKDIKDGKRRNTT</sequence>
<comment type="caution">
    <text evidence="4">The sequence shown here is derived from an EMBL/GenBank/DDBJ whole genome shotgun (WGS) entry which is preliminary data.</text>
</comment>
<accession>A0ABU3CLW2</accession>
<keyword evidence="1" id="KW-0472">Membrane</keyword>
<evidence type="ECO:0000256" key="1">
    <source>
        <dbReference type="SAM" id="Phobius"/>
    </source>
</evidence>
<dbReference type="EMBL" id="JAVRHO010000015">
    <property type="protein sequence ID" value="MDT0647340.1"/>
    <property type="molecule type" value="Genomic_DNA"/>
</dbReference>
<gene>
    <name evidence="4" type="ORF">RM545_11625</name>
</gene>
<reference evidence="4 5" key="1">
    <citation type="submission" date="2023-09" db="EMBL/GenBank/DDBJ databases">
        <authorList>
            <person name="Rey-Velasco X."/>
        </authorList>
    </citation>
    <scope>NUCLEOTIDE SEQUENCE [LARGE SCALE GENOMIC DNA]</scope>
    <source>
        <strain evidence="4 5">F260</strain>
    </source>
</reference>
<dbReference type="Proteomes" id="UP001245285">
    <property type="component" value="Unassembled WGS sequence"/>
</dbReference>
<feature type="transmembrane region" description="Helical" evidence="1">
    <location>
        <begin position="271"/>
        <end position="288"/>
    </location>
</feature>
<keyword evidence="1" id="KW-0812">Transmembrane</keyword>
<dbReference type="Pfam" id="PF14258">
    <property type="entry name" value="DUF4350"/>
    <property type="match status" value="1"/>
</dbReference>
<feature type="signal peptide" evidence="2">
    <location>
        <begin position="1"/>
        <end position="24"/>
    </location>
</feature>
<feature type="chain" id="PRO_5047022565" evidence="2">
    <location>
        <begin position="25"/>
        <end position="410"/>
    </location>
</feature>
<dbReference type="InterPro" id="IPR025646">
    <property type="entry name" value="DUF4350"/>
</dbReference>
<organism evidence="4 5">
    <name type="scientific">Autumnicola lenta</name>
    <dbReference type="NCBI Taxonomy" id="3075593"/>
    <lineage>
        <taxon>Bacteria</taxon>
        <taxon>Pseudomonadati</taxon>
        <taxon>Bacteroidota</taxon>
        <taxon>Flavobacteriia</taxon>
        <taxon>Flavobacteriales</taxon>
        <taxon>Flavobacteriaceae</taxon>
        <taxon>Autumnicola</taxon>
    </lineage>
</organism>
<keyword evidence="5" id="KW-1185">Reference proteome</keyword>
<keyword evidence="2" id="KW-0732">Signal</keyword>
<keyword evidence="1" id="KW-1133">Transmembrane helix</keyword>
<evidence type="ECO:0000256" key="2">
    <source>
        <dbReference type="SAM" id="SignalP"/>
    </source>
</evidence>